<dbReference type="SUPFAM" id="SSF81321">
    <property type="entry name" value="Family A G protein-coupled receptor-like"/>
    <property type="match status" value="1"/>
</dbReference>
<dbReference type="InterPro" id="IPR023311">
    <property type="entry name" value="Methusela_ecto_dom_2"/>
</dbReference>
<dbReference type="Gene3D" id="1.20.1070.10">
    <property type="entry name" value="Rhodopsin 7-helix transmembrane proteins"/>
    <property type="match status" value="1"/>
</dbReference>
<keyword evidence="9" id="KW-0807">Transducer</keyword>
<dbReference type="PANTHER" id="PTHR46953:SF1">
    <property type="entry name" value="G-PROTEIN COUPLED RECEPTOR MTH-LIKE 1-RELATED"/>
    <property type="match status" value="1"/>
</dbReference>
<dbReference type="Pfam" id="PF00002">
    <property type="entry name" value="7tm_2"/>
    <property type="match status" value="1"/>
</dbReference>
<evidence type="ECO:0000256" key="9">
    <source>
        <dbReference type="ARBA" id="ARBA00023224"/>
    </source>
</evidence>
<keyword evidence="5 11" id="KW-1133">Transmembrane helix</keyword>
<accession>A0ABM3LQM4</accession>
<evidence type="ECO:0000313" key="13">
    <source>
        <dbReference type="Proteomes" id="UP001652582"/>
    </source>
</evidence>
<organism evidence="13 14">
    <name type="scientific">Bicyclus anynana</name>
    <name type="common">Squinting bush brown butterfly</name>
    <dbReference type="NCBI Taxonomy" id="110368"/>
    <lineage>
        <taxon>Eukaryota</taxon>
        <taxon>Metazoa</taxon>
        <taxon>Ecdysozoa</taxon>
        <taxon>Arthropoda</taxon>
        <taxon>Hexapoda</taxon>
        <taxon>Insecta</taxon>
        <taxon>Pterygota</taxon>
        <taxon>Neoptera</taxon>
        <taxon>Endopterygota</taxon>
        <taxon>Lepidoptera</taxon>
        <taxon>Glossata</taxon>
        <taxon>Ditrysia</taxon>
        <taxon>Papilionoidea</taxon>
        <taxon>Nymphalidae</taxon>
        <taxon>Satyrinae</taxon>
        <taxon>Satyrini</taxon>
        <taxon>Mycalesina</taxon>
        <taxon>Bicyclus</taxon>
    </lineage>
</organism>
<keyword evidence="8 14" id="KW-0675">Receptor</keyword>
<evidence type="ECO:0000256" key="5">
    <source>
        <dbReference type="ARBA" id="ARBA00022989"/>
    </source>
</evidence>
<dbReference type="InterPro" id="IPR017981">
    <property type="entry name" value="GPCR_2-like_7TM"/>
</dbReference>
<evidence type="ECO:0000256" key="7">
    <source>
        <dbReference type="ARBA" id="ARBA00023136"/>
    </source>
</evidence>
<dbReference type="InterPro" id="IPR000832">
    <property type="entry name" value="GPCR_2_secretin-like"/>
</dbReference>
<dbReference type="Proteomes" id="UP001652582">
    <property type="component" value="Chromosome 14"/>
</dbReference>
<comment type="similarity">
    <text evidence="2">Belongs to the G-protein coupled receptor 2 family. Mth subfamily.</text>
</comment>
<evidence type="ECO:0000256" key="2">
    <source>
        <dbReference type="ARBA" id="ARBA00008979"/>
    </source>
</evidence>
<feature type="transmembrane region" description="Helical" evidence="11">
    <location>
        <begin position="511"/>
        <end position="530"/>
    </location>
</feature>
<comment type="subcellular location">
    <subcellularLocation>
        <location evidence="1">Endomembrane system</location>
        <topology evidence="1">Multi-pass membrane protein</topology>
    </subcellularLocation>
</comment>
<gene>
    <name evidence="14" type="primary">LOC112055720</name>
</gene>
<reference evidence="14" key="1">
    <citation type="submission" date="2025-08" db="UniProtKB">
        <authorList>
            <consortium name="RefSeq"/>
        </authorList>
    </citation>
    <scope>IDENTIFICATION</scope>
</reference>
<evidence type="ECO:0000256" key="3">
    <source>
        <dbReference type="ARBA" id="ARBA00022692"/>
    </source>
</evidence>
<proteinExistence type="inferred from homology"/>
<dbReference type="Gene3D" id="2.170.180.11">
    <property type="entry name" value="Methuselah ectodomain, domain 2"/>
    <property type="match status" value="1"/>
</dbReference>
<dbReference type="CDD" id="cd15039">
    <property type="entry name" value="7tmB3_Methuselah-like"/>
    <property type="match status" value="1"/>
</dbReference>
<dbReference type="PANTHER" id="PTHR46953">
    <property type="entry name" value="G-PROTEIN COUPLED RECEPTOR MTH-LIKE 1-RELATED"/>
    <property type="match status" value="1"/>
</dbReference>
<feature type="transmembrane region" description="Helical" evidence="11">
    <location>
        <begin position="349"/>
        <end position="372"/>
    </location>
</feature>
<keyword evidence="7 11" id="KW-0472">Membrane</keyword>
<dbReference type="RefSeq" id="XP_052741340.1">
    <property type="nucleotide sequence ID" value="XM_052885380.1"/>
</dbReference>
<dbReference type="PROSITE" id="PS50261">
    <property type="entry name" value="G_PROTEIN_RECEP_F2_4"/>
    <property type="match status" value="1"/>
</dbReference>
<evidence type="ECO:0000256" key="10">
    <source>
        <dbReference type="SAM" id="MobiDB-lite"/>
    </source>
</evidence>
<keyword evidence="13" id="KW-1185">Reference proteome</keyword>
<protein>
    <submittedName>
        <fullName evidence="14">G-protein coupled receptor Mth2</fullName>
    </submittedName>
</protein>
<feature type="transmembrane region" description="Helical" evidence="11">
    <location>
        <begin position="415"/>
        <end position="439"/>
    </location>
</feature>
<keyword evidence="4" id="KW-0732">Signal</keyword>
<evidence type="ECO:0000256" key="6">
    <source>
        <dbReference type="ARBA" id="ARBA00023040"/>
    </source>
</evidence>
<dbReference type="SUPFAM" id="SSF63877">
    <property type="entry name" value="Methuselah ectodomain"/>
    <property type="match status" value="1"/>
</dbReference>
<dbReference type="InterPro" id="IPR052808">
    <property type="entry name" value="GPCR_Mth-like"/>
</dbReference>
<evidence type="ECO:0000313" key="14">
    <source>
        <dbReference type="RefSeq" id="XP_052741340.1"/>
    </source>
</evidence>
<keyword evidence="3 11" id="KW-0812">Transmembrane</keyword>
<feature type="transmembrane region" description="Helical" evidence="11">
    <location>
        <begin position="384"/>
        <end position="403"/>
    </location>
</feature>
<dbReference type="GeneID" id="112055720"/>
<feature type="region of interest" description="Disordered" evidence="10">
    <location>
        <begin position="175"/>
        <end position="205"/>
    </location>
</feature>
<feature type="transmembrane region" description="Helical" evidence="11">
    <location>
        <begin position="598"/>
        <end position="623"/>
    </location>
</feature>
<feature type="transmembrane region" description="Helical" evidence="11">
    <location>
        <begin position="629"/>
        <end position="652"/>
    </location>
</feature>
<sequence>MSNARARCVARSVIGKARENRRLSAIQLIRCTSVGSRLPSEMDVSVRALFLALAATIAIARAHMSPASHDNILRVQLWDAEGLSRESVSTEPSTTVRNKHRRVKVNLEELYDAMMGDEYHGAERFARHKVRHKRRRPRQSGTDLPWRFHSGSGLRNVAVFDDDVPWDVIEGRNSGSVNASAVSDSSAPVNVEREVSPPMKLRQDEEDEEVKKQLPVVPKCCASGQNLSLSVVDGKVKSVCSRSTLTFQPIFHKANETHIWSYESNVFETIVGNPCSYDRYKLEPDKVSGDEFYLLFNGSLFVPFSHPPLLGTRDYCMETFWNESNPAGVTLPLVCFQSPIEEANSSATLIAYATGLIISVPFLLATAGIYTFITELRDTHGKALACHSICLAVAFSCLAATQLAGHAFPVTACTIMAYLIQFSFISCFFWLNVMCFDTYLNVRRYIHSSVSRRSMRRRFAWYCAYAILLPVILLIVTITMDLSPAVPSTYLKPNFGVKGCWFKTDQAALPYFYGPVAVILFSNLIIFLFTSRAFAKNYDKLKDVTPLDIAHADYSTSDDWVRLSTVLGQPLPVHERSSPPREQPQINFTQRLKKYKKIFRTCCMLCVIMGLSWVLEVVSWAAGAGSTAVSVWSVFDLINALQGVVIFGIYVLQQPVRSIVKSSELCKVCRRKKDGSELSVVSDRNSIDCGRGRRDYV</sequence>
<feature type="domain" description="G-protein coupled receptors family 2 profile 2" evidence="12">
    <location>
        <begin position="348"/>
        <end position="654"/>
    </location>
</feature>
<name>A0ABM3LQM4_BICAN</name>
<feature type="transmembrane region" description="Helical" evidence="11">
    <location>
        <begin position="459"/>
        <end position="480"/>
    </location>
</feature>
<evidence type="ECO:0000256" key="11">
    <source>
        <dbReference type="SAM" id="Phobius"/>
    </source>
</evidence>
<evidence type="ECO:0000256" key="4">
    <source>
        <dbReference type="ARBA" id="ARBA00022729"/>
    </source>
</evidence>
<keyword evidence="6" id="KW-0297">G-protein coupled receptor</keyword>
<evidence type="ECO:0000256" key="1">
    <source>
        <dbReference type="ARBA" id="ARBA00004127"/>
    </source>
</evidence>
<feature type="compositionally biased region" description="Low complexity" evidence="10">
    <location>
        <begin position="175"/>
        <end position="190"/>
    </location>
</feature>
<evidence type="ECO:0000256" key="8">
    <source>
        <dbReference type="ARBA" id="ARBA00023170"/>
    </source>
</evidence>
<dbReference type="InterPro" id="IPR036272">
    <property type="entry name" value="Methuselah_N_sf"/>
</dbReference>
<evidence type="ECO:0000259" key="12">
    <source>
        <dbReference type="PROSITE" id="PS50261"/>
    </source>
</evidence>